<evidence type="ECO:0000313" key="1">
    <source>
        <dbReference type="EMBL" id="MDB7906314.1"/>
    </source>
</evidence>
<evidence type="ECO:0000313" key="6">
    <source>
        <dbReference type="Proteomes" id="UP000429811"/>
    </source>
</evidence>
<evidence type="ECO:0000313" key="5">
    <source>
        <dbReference type="EMBL" id="QQR05967.1"/>
    </source>
</evidence>
<evidence type="ECO:0000313" key="2">
    <source>
        <dbReference type="EMBL" id="MDB7932613.1"/>
    </source>
</evidence>
<reference evidence="6 7" key="1">
    <citation type="journal article" date="2019" name="Nat. Med.">
        <title>A library of human gut bacterial isolates paired with longitudinal multiomics data enables mechanistic microbiome research.</title>
        <authorList>
            <person name="Poyet M."/>
            <person name="Groussin M."/>
            <person name="Gibbons S.M."/>
            <person name="Avila-Pacheco J."/>
            <person name="Jiang X."/>
            <person name="Kearney S.M."/>
            <person name="Perrotta A.R."/>
            <person name="Berdy B."/>
            <person name="Zhao S."/>
            <person name="Lieberman T.D."/>
            <person name="Swanson P.K."/>
            <person name="Smith M."/>
            <person name="Roesemann S."/>
            <person name="Alexander J.E."/>
            <person name="Rich S.A."/>
            <person name="Livny J."/>
            <person name="Vlamakis H."/>
            <person name="Clish C."/>
            <person name="Bullock K."/>
            <person name="Deik A."/>
            <person name="Scott J."/>
            <person name="Pierce K.A."/>
            <person name="Xavier R.J."/>
            <person name="Alm E.J."/>
        </authorList>
    </citation>
    <scope>NUCLEOTIDE SEQUENCE [LARGE SCALE GENOMIC DNA]</scope>
    <source>
        <strain evidence="3 7">BIOML-A2</strain>
        <strain evidence="4 6">BIOML-A5</strain>
    </source>
</reference>
<reference evidence="5 8" key="2">
    <citation type="submission" date="2020-11" db="EMBL/GenBank/DDBJ databases">
        <title>Closed and high quality bacterial genomes of the OMM12 community.</title>
        <authorList>
            <person name="Marbouty M."/>
            <person name="Lamy-Besnier Q."/>
            <person name="Debarbieux L."/>
            <person name="Koszul R."/>
        </authorList>
    </citation>
    <scope>NUCLEOTIDE SEQUENCE [LARGE SCALE GENOMIC DNA]</scope>
    <source>
        <strain evidence="5 8">YL31</strain>
    </source>
</reference>
<evidence type="ECO:0000313" key="7">
    <source>
        <dbReference type="Proteomes" id="UP000434475"/>
    </source>
</evidence>
<reference evidence="1" key="3">
    <citation type="submission" date="2023-01" db="EMBL/GenBank/DDBJ databases">
        <title>Human gut microbiome strain richness.</title>
        <authorList>
            <person name="Chen-Liaw A."/>
        </authorList>
    </citation>
    <scope>NUCLEOTIDE SEQUENCE</scope>
    <source>
        <strain evidence="2">1001287st1_F4_1001285I_161205</strain>
        <strain evidence="1">2225st1_A6_2225SCRN_200828</strain>
    </source>
</reference>
<evidence type="ECO:0000313" key="4">
    <source>
        <dbReference type="EMBL" id="MSB47335.1"/>
    </source>
</evidence>
<name>A0A6I2QXQ2_FLAPL</name>
<dbReference type="AlphaFoldDB" id="A0A6I2QXQ2"/>
<dbReference type="Proteomes" id="UP001211006">
    <property type="component" value="Unassembled WGS sequence"/>
</dbReference>
<dbReference type="EMBL" id="JAQLWO010000009">
    <property type="protein sequence ID" value="MDB7906314.1"/>
    <property type="molecule type" value="Genomic_DNA"/>
</dbReference>
<dbReference type="Proteomes" id="UP000429811">
    <property type="component" value="Unassembled WGS sequence"/>
</dbReference>
<dbReference type="EMBL" id="WKPR01000001">
    <property type="protein sequence ID" value="MSB17923.1"/>
    <property type="molecule type" value="Genomic_DNA"/>
</dbReference>
<dbReference type="Proteomes" id="UP001211173">
    <property type="component" value="Unassembled WGS sequence"/>
</dbReference>
<dbReference type="EMBL" id="JAQLWV010000006">
    <property type="protein sequence ID" value="MDB7932613.1"/>
    <property type="molecule type" value="Genomic_DNA"/>
</dbReference>
<dbReference type="EMBL" id="WKPO01000001">
    <property type="protein sequence ID" value="MSB47335.1"/>
    <property type="molecule type" value="Genomic_DNA"/>
</dbReference>
<evidence type="ECO:0000313" key="8">
    <source>
        <dbReference type="Proteomes" id="UP000595792"/>
    </source>
</evidence>
<gene>
    <name evidence="4" type="ORF">GKE90_01235</name>
    <name evidence="3" type="ORF">GKE97_00145</name>
    <name evidence="5" type="ORF">I5Q84_00215</name>
    <name evidence="1" type="ORF">PND83_10040</name>
    <name evidence="2" type="ORF">PNE06_05955</name>
</gene>
<organism evidence="3 7">
    <name type="scientific">Flavonifractor plautii</name>
    <name type="common">Fusobacterium plautii</name>
    <dbReference type="NCBI Taxonomy" id="292800"/>
    <lineage>
        <taxon>Bacteria</taxon>
        <taxon>Bacillati</taxon>
        <taxon>Bacillota</taxon>
        <taxon>Clostridia</taxon>
        <taxon>Eubacteriales</taxon>
        <taxon>Oscillospiraceae</taxon>
        <taxon>Flavonifractor</taxon>
    </lineage>
</organism>
<dbReference type="Proteomes" id="UP000595792">
    <property type="component" value="Chromosome"/>
</dbReference>
<dbReference type="RefSeq" id="WP_021632386.1">
    <property type="nucleotide sequence ID" value="NZ_AP031431.1"/>
</dbReference>
<protein>
    <submittedName>
        <fullName evidence="3">Uncharacterized protein</fullName>
    </submittedName>
</protein>
<accession>A0A6I2QXQ2</accession>
<proteinExistence type="predicted"/>
<dbReference type="EMBL" id="CP065315">
    <property type="protein sequence ID" value="QQR05967.1"/>
    <property type="molecule type" value="Genomic_DNA"/>
</dbReference>
<dbReference type="Proteomes" id="UP000434475">
    <property type="component" value="Unassembled WGS sequence"/>
</dbReference>
<dbReference type="OrthoDB" id="9977024at2"/>
<evidence type="ECO:0000313" key="3">
    <source>
        <dbReference type="EMBL" id="MSB17923.1"/>
    </source>
</evidence>
<sequence length="56" mass="6035">MTLQTRKRLGTAALCVGGAALLLHPACLIAFGAGAWAGSRGRDWLKRIWDDREAVL</sequence>